<evidence type="ECO:0000256" key="1">
    <source>
        <dbReference type="ARBA" id="ARBA00010945"/>
    </source>
</evidence>
<dbReference type="CDD" id="cd03468">
    <property type="entry name" value="PolY_like"/>
    <property type="match status" value="1"/>
</dbReference>
<dbReference type="PANTHER" id="PTHR35369">
    <property type="entry name" value="BLR3025 PROTEIN-RELATED"/>
    <property type="match status" value="1"/>
</dbReference>
<comment type="similarity">
    <text evidence="1">Belongs to the DNA polymerase type-Y family.</text>
</comment>
<dbReference type="SUPFAM" id="SSF56672">
    <property type="entry name" value="DNA/RNA polymerases"/>
    <property type="match status" value="1"/>
</dbReference>
<organism evidence="4 5">
    <name type="scientific">Vibrio nitrifigilis</name>
    <dbReference type="NCBI Taxonomy" id="2789781"/>
    <lineage>
        <taxon>Bacteria</taxon>
        <taxon>Pseudomonadati</taxon>
        <taxon>Pseudomonadota</taxon>
        <taxon>Gammaproteobacteria</taxon>
        <taxon>Vibrionales</taxon>
        <taxon>Vibrionaceae</taxon>
        <taxon>Vibrio</taxon>
    </lineage>
</organism>
<comment type="caution">
    <text evidence="4">The sequence shown here is derived from an EMBL/GenBank/DDBJ whole genome shotgun (WGS) entry which is preliminary data.</text>
</comment>
<dbReference type="InterPro" id="IPR043502">
    <property type="entry name" value="DNA/RNA_pol_sf"/>
</dbReference>
<sequence length="465" mass="53239">MQIWLYLHFSHLQLDTLFTHEKQPIILVTGQDHHVVQANTVALNHGIKLGMGLAGAATLCRDLQVVNYDHQGETHTLESLAQWLYLVTSDIVLFPPQGLLLKVSNMLSLYAGFDHYWQAISSHLNQFDVRYHYAVGFSPLSAMLLAKSGANQLTCDKAQLLKQIKTYPLTATELATQDIEKLHRVGIKTLGALLVLPMQDIARRFNIDLVNYVGRLLGQFHHPLCFYHPQVQFQAHIDLLYEIERISWLEKPLQRLLNQLEPYLRLRNQVAYELELTLTQRDQQQETIVFSSARGDDQAIRWMQLCRLTLESLNLNHPVLALTLKVKRSGSQAQDSHDLFRGIQGQQSALDLIGTLQAKLGKQHVVAPYISQDPRPEKTTEYLDPTQPISHTIQANRLRPSLLYPVPQPLNDKITLIHGPERIATGWWDGEAITRDYFIAQSADGRWLWVFRTPEQHWFVHGIFS</sequence>
<evidence type="ECO:0000313" key="5">
    <source>
        <dbReference type="Proteomes" id="UP000597206"/>
    </source>
</evidence>
<accession>A0ABS0GB48</accession>
<protein>
    <submittedName>
        <fullName evidence="4">DNA polymerase Y family protein</fullName>
    </submittedName>
</protein>
<dbReference type="PANTHER" id="PTHR35369:SF2">
    <property type="entry name" value="BLR3025 PROTEIN"/>
    <property type="match status" value="1"/>
</dbReference>
<name>A0ABS0GB48_9VIBR</name>
<dbReference type="InterPro" id="IPR001126">
    <property type="entry name" value="UmuC"/>
</dbReference>
<feature type="domain" description="UmuC" evidence="3">
    <location>
        <begin position="21"/>
        <end position="139"/>
    </location>
</feature>
<gene>
    <name evidence="4" type="ORF">I1A42_03465</name>
</gene>
<keyword evidence="5" id="KW-1185">Reference proteome</keyword>
<evidence type="ECO:0000259" key="3">
    <source>
        <dbReference type="Pfam" id="PF00817"/>
    </source>
</evidence>
<dbReference type="RefSeq" id="WP_196122655.1">
    <property type="nucleotide sequence ID" value="NZ_JADPMR010000001.1"/>
</dbReference>
<evidence type="ECO:0000256" key="2">
    <source>
        <dbReference type="ARBA" id="ARBA00022763"/>
    </source>
</evidence>
<dbReference type="EMBL" id="JADPMR010000001">
    <property type="protein sequence ID" value="MBF8999628.1"/>
    <property type="molecule type" value="Genomic_DNA"/>
</dbReference>
<dbReference type="InterPro" id="IPR050356">
    <property type="entry name" value="SulA_CellDiv_inhibitor"/>
</dbReference>
<reference evidence="4 5" key="1">
    <citation type="submission" date="2020-11" db="EMBL/GenBank/DDBJ databases">
        <title>Vibrio nitrifigilis sp. nov., a marine nitrogen-fixing bacterium isolated from the lagoon sediment of an islet inside an atoll.</title>
        <authorList>
            <person name="Wang L.-T."/>
            <person name="Shieh W.Y."/>
        </authorList>
    </citation>
    <scope>NUCLEOTIDE SEQUENCE [LARGE SCALE GENOMIC DNA]</scope>
    <source>
        <strain evidence="4 5">NFV-1</strain>
    </source>
</reference>
<dbReference type="InterPro" id="IPR043128">
    <property type="entry name" value="Rev_trsase/Diguanyl_cyclase"/>
</dbReference>
<dbReference type="Pfam" id="PF00817">
    <property type="entry name" value="IMS"/>
    <property type="match status" value="1"/>
</dbReference>
<proteinExistence type="inferred from homology"/>
<dbReference type="Gene3D" id="3.40.1170.60">
    <property type="match status" value="1"/>
</dbReference>
<dbReference type="Gene3D" id="3.30.70.270">
    <property type="match status" value="1"/>
</dbReference>
<evidence type="ECO:0000313" key="4">
    <source>
        <dbReference type="EMBL" id="MBF8999628.1"/>
    </source>
</evidence>
<dbReference type="Proteomes" id="UP000597206">
    <property type="component" value="Unassembled WGS sequence"/>
</dbReference>
<keyword evidence="2" id="KW-0227">DNA damage</keyword>